<dbReference type="GO" id="GO:0003677">
    <property type="term" value="F:DNA binding"/>
    <property type="evidence" value="ECO:0007669"/>
    <property type="project" value="InterPro"/>
</dbReference>
<sequence length="168" mass="19810">MRLHQHPIYEDYFYNEDTHEIYCEYLDQIIQPSLHSSGYYVFMVEDFVESTKKSYRLHRFIMECLLGREIKEGYVINHIDGDKGNNLPSNLEEVTISRNTKHAYENNLAKAKKGSDNTQSKLTQKDVEKIFELRRDGEKVSSIAVMFEISPKTVYAILGKKRWKHLDK</sequence>
<dbReference type="AlphaFoldDB" id="A0A1X9T2H5"/>
<dbReference type="EMBL" id="CP018791">
    <property type="protein sequence ID" value="ARR02732.1"/>
    <property type="molecule type" value="Genomic_DNA"/>
</dbReference>
<accession>A0A1X9T2H5</accession>
<dbReference type="OrthoDB" id="6631788at2"/>
<dbReference type="Pfam" id="PF13392">
    <property type="entry name" value="HNH_3"/>
    <property type="match status" value="1"/>
</dbReference>
<dbReference type="GO" id="GO:0004519">
    <property type="term" value="F:endonuclease activity"/>
    <property type="evidence" value="ECO:0007669"/>
    <property type="project" value="UniProtKB-KW"/>
</dbReference>
<feature type="domain" description="Resolvase HTH" evidence="1">
    <location>
        <begin position="120"/>
        <end position="158"/>
    </location>
</feature>
<dbReference type="InterPro" id="IPR044925">
    <property type="entry name" value="His-Me_finger_sf"/>
</dbReference>
<feature type="domain" description="HNH nuclease" evidence="2">
    <location>
        <begin position="55"/>
        <end position="100"/>
    </location>
</feature>
<evidence type="ECO:0000313" key="4">
    <source>
        <dbReference type="Proteomes" id="UP000194265"/>
    </source>
</evidence>
<proteinExistence type="predicted"/>
<dbReference type="SUPFAM" id="SSF54060">
    <property type="entry name" value="His-Me finger endonucleases"/>
    <property type="match status" value="1"/>
</dbReference>
<evidence type="ECO:0000259" key="2">
    <source>
        <dbReference type="Pfam" id="PF13392"/>
    </source>
</evidence>
<dbReference type="GO" id="GO:0000150">
    <property type="term" value="F:DNA strand exchange activity"/>
    <property type="evidence" value="ECO:0007669"/>
    <property type="project" value="InterPro"/>
</dbReference>
<organism evidence="3 4">
    <name type="scientific">Campylobacter vicugnae</name>
    <dbReference type="NCBI Taxonomy" id="1660076"/>
    <lineage>
        <taxon>Bacteria</taxon>
        <taxon>Pseudomonadati</taxon>
        <taxon>Campylobacterota</taxon>
        <taxon>Epsilonproteobacteria</taxon>
        <taxon>Campylobacterales</taxon>
        <taxon>Campylobacteraceae</taxon>
        <taxon>Campylobacter</taxon>
    </lineage>
</organism>
<dbReference type="InterPro" id="IPR006120">
    <property type="entry name" value="Resolvase_HTH_dom"/>
</dbReference>
<evidence type="ECO:0000259" key="1">
    <source>
        <dbReference type="Pfam" id="PF02796"/>
    </source>
</evidence>
<keyword evidence="3" id="KW-0255">Endonuclease</keyword>
<protein>
    <submittedName>
        <fullName evidence="3">HNH endonuclease domain protein</fullName>
    </submittedName>
</protein>
<reference evidence="3 4" key="1">
    <citation type="journal article" date="2017" name="Genome Biol. Evol.">
        <title>Comparative Genomic Analysis Identifies a Campylobacter Clade Deficient in Selenium Metabolism.</title>
        <authorList>
            <person name="Miller W.G."/>
            <person name="Yee E."/>
            <person name="Lopes B.S."/>
            <person name="Chapman M.H."/>
            <person name="Huynh S."/>
            <person name="Bono J.L."/>
            <person name="Parker C.T."/>
            <person name="Strachan N.J.C."/>
            <person name="Forbes K.J."/>
        </authorList>
    </citation>
    <scope>NUCLEOTIDE SEQUENCE [LARGE SCALE GENOMIC DNA]</scope>
    <source>
        <strain evidence="3 4">RM8964</strain>
    </source>
</reference>
<name>A0A1X9T2H5_9BACT</name>
<dbReference type="Gene3D" id="3.90.75.20">
    <property type="match status" value="1"/>
</dbReference>
<dbReference type="InterPro" id="IPR003615">
    <property type="entry name" value="HNH_nuc"/>
</dbReference>
<gene>
    <name evidence="3" type="ORF">CVIC8964_1345</name>
</gene>
<keyword evidence="3" id="KW-0378">Hydrolase</keyword>
<dbReference type="STRING" id="1660074.CVIC8964_1345"/>
<dbReference type="Pfam" id="PF02796">
    <property type="entry name" value="HTH_7"/>
    <property type="match status" value="1"/>
</dbReference>
<dbReference type="RefSeq" id="WP_086333978.1">
    <property type="nucleotide sequence ID" value="NZ_CP018791.1"/>
</dbReference>
<dbReference type="Gene3D" id="1.10.10.60">
    <property type="entry name" value="Homeodomain-like"/>
    <property type="match status" value="1"/>
</dbReference>
<evidence type="ECO:0000313" key="3">
    <source>
        <dbReference type="EMBL" id="ARR02732.1"/>
    </source>
</evidence>
<dbReference type="Proteomes" id="UP000194265">
    <property type="component" value="Chromosome"/>
</dbReference>
<keyword evidence="3" id="KW-0540">Nuclease</keyword>